<reference evidence="1 2" key="1">
    <citation type="submission" date="2012-12" db="EMBL/GenBank/DDBJ databases">
        <title>Genome assembly of Fulvivirga imtechensis AK7.</title>
        <authorList>
            <person name="Nupur N."/>
            <person name="Khatri I."/>
            <person name="Kumar R."/>
            <person name="Subramanian S."/>
            <person name="Pinnaka A."/>
        </authorList>
    </citation>
    <scope>NUCLEOTIDE SEQUENCE [LARGE SCALE GENOMIC DNA]</scope>
    <source>
        <strain evidence="1 2">AK7</strain>
    </source>
</reference>
<protein>
    <submittedName>
        <fullName evidence="1">Uncharacterized protein</fullName>
    </submittedName>
</protein>
<sequence length="652" mass="72326">MTLYCNSSVVRKNFLNIINQPMKRLLQISILTTLATFSGCKPLVRLINQYFPPLTTTDQQIASIKQNLALIDNITPHIGAFIGRDVLDKYLPDEIKKAAEEYSDGTLEILSFEPELDFSHQTIVTKANFKLVLNEYHAVVKGKMLGLTSVSSASDSLHFRSAFQTLNITDIDFTEKPGLPEKALSKLIRPIVANFIENINGLLLKKPSSVHVAWKEPLKVDPKELFQSASTEVVSPVSIIDRKLKSSCMLIDKNGILLLVELGTSDLPPQDLSVVTTTSSSDVKTLFKIFKGKFENQWSSAFESAAPNKGMVVNIKKSELASILNESLSQVIKIKSKISSNRQPFSSTVEVEKSKIDCQKVRKPFTYKRYKRDKCDWSCLRTITVGICPLCKVVSTDDPVCLTNRAACNTAEEAKVAADNIKYELAKTAHNVLQESEIAACNVWREANNFAALGKFSGYTEGNGDARLQFNKFTFSPDLSAIDLDYSGNIGYKLKSEINIQPMDLGYVFLCQIEYSKATNSEINIEVPKQQSRLSVVAENKGENLLIKANLSPIKYNASINASPLHEMYKDPKFLTGCSFFYTIIGPSIAAGSLSGIIDLKPEEELILFGKAKGEYQAEEMTLTIEPILFKINGVQNKSVVKWAGKGIQFSI</sequence>
<name>L8K2K3_9BACT</name>
<dbReference type="Proteomes" id="UP000011135">
    <property type="component" value="Unassembled WGS sequence"/>
</dbReference>
<dbReference type="EMBL" id="AMZN01000003">
    <property type="protein sequence ID" value="ELR73682.1"/>
    <property type="molecule type" value="Genomic_DNA"/>
</dbReference>
<evidence type="ECO:0000313" key="2">
    <source>
        <dbReference type="Proteomes" id="UP000011135"/>
    </source>
</evidence>
<proteinExistence type="predicted"/>
<evidence type="ECO:0000313" key="1">
    <source>
        <dbReference type="EMBL" id="ELR73682.1"/>
    </source>
</evidence>
<comment type="caution">
    <text evidence="1">The sequence shown here is derived from an EMBL/GenBank/DDBJ whole genome shotgun (WGS) entry which is preliminary data.</text>
</comment>
<accession>L8K2K3</accession>
<gene>
    <name evidence="1" type="ORF">C900_02086</name>
</gene>
<dbReference type="STRING" id="1237149.C900_02086"/>
<dbReference type="AlphaFoldDB" id="L8K2K3"/>
<organism evidence="1 2">
    <name type="scientific">Fulvivirga imtechensis AK7</name>
    <dbReference type="NCBI Taxonomy" id="1237149"/>
    <lineage>
        <taxon>Bacteria</taxon>
        <taxon>Pseudomonadati</taxon>
        <taxon>Bacteroidota</taxon>
        <taxon>Cytophagia</taxon>
        <taxon>Cytophagales</taxon>
        <taxon>Fulvivirgaceae</taxon>
        <taxon>Fulvivirga</taxon>
    </lineage>
</organism>
<keyword evidence="2" id="KW-1185">Reference proteome</keyword>
<dbReference type="eggNOG" id="ENOG5033SMC">
    <property type="taxonomic scope" value="Bacteria"/>
</dbReference>